<dbReference type="RefSeq" id="XP_025412928.1">
    <property type="nucleotide sequence ID" value="XM_025557143.1"/>
</dbReference>
<proteinExistence type="predicted"/>
<sequence length="159" mass="17826">MADENIILLCTYRACSAAHSIYKSLSVQKSDTPGLKYRVDCPLEFLDLYFAKHGASNNMKSTDNIPVKLSSTLNNSTYTESVPNCSLFASSLPFMTELSTINHFQSTEDIWVISNFSLENYVYIKSVSSYSLIKSSFLSTTELSGQLKTICPIWFDLNI</sequence>
<reference evidence="2" key="1">
    <citation type="submission" date="2025-08" db="UniProtKB">
        <authorList>
            <consortium name="RefSeq"/>
        </authorList>
    </citation>
    <scope>IDENTIFICATION</scope>
    <source>
        <tissue evidence="2">Whole body</tissue>
    </source>
</reference>
<protein>
    <submittedName>
        <fullName evidence="2">Uncharacterized protein LOC112685303</fullName>
    </submittedName>
</protein>
<dbReference type="Proteomes" id="UP000694846">
    <property type="component" value="Unplaced"/>
</dbReference>
<organism evidence="1 2">
    <name type="scientific">Sipha flava</name>
    <name type="common">yellow sugarcane aphid</name>
    <dbReference type="NCBI Taxonomy" id="143950"/>
    <lineage>
        <taxon>Eukaryota</taxon>
        <taxon>Metazoa</taxon>
        <taxon>Ecdysozoa</taxon>
        <taxon>Arthropoda</taxon>
        <taxon>Hexapoda</taxon>
        <taxon>Insecta</taxon>
        <taxon>Pterygota</taxon>
        <taxon>Neoptera</taxon>
        <taxon>Paraneoptera</taxon>
        <taxon>Hemiptera</taxon>
        <taxon>Sternorrhyncha</taxon>
        <taxon>Aphidomorpha</taxon>
        <taxon>Aphidoidea</taxon>
        <taxon>Aphididae</taxon>
        <taxon>Sipha</taxon>
    </lineage>
</organism>
<accession>A0A8B8FR05</accession>
<keyword evidence="1" id="KW-1185">Reference proteome</keyword>
<evidence type="ECO:0000313" key="2">
    <source>
        <dbReference type="RefSeq" id="XP_025412928.1"/>
    </source>
</evidence>
<dbReference type="GeneID" id="112685303"/>
<gene>
    <name evidence="2" type="primary">LOC112685303</name>
</gene>
<dbReference type="AlphaFoldDB" id="A0A8B8FR05"/>
<name>A0A8B8FR05_9HEMI</name>
<evidence type="ECO:0000313" key="1">
    <source>
        <dbReference type="Proteomes" id="UP000694846"/>
    </source>
</evidence>